<evidence type="ECO:0000313" key="3">
    <source>
        <dbReference type="Proteomes" id="UP000295258"/>
    </source>
</evidence>
<sequence length="72" mass="8130">MIGPKGWSREARVAWLAWICVVAGSFLANLAIDYFFEDPGQITVIYLTMRPLAYAAIWLVGILVIKRAMRSK</sequence>
<evidence type="ECO:0000256" key="1">
    <source>
        <dbReference type="SAM" id="Phobius"/>
    </source>
</evidence>
<protein>
    <submittedName>
        <fullName evidence="2">Uncharacterized protein</fullName>
    </submittedName>
</protein>
<organism evidence="2 3">
    <name type="scientific">Nonomuraea deserti</name>
    <dbReference type="NCBI Taxonomy" id="1848322"/>
    <lineage>
        <taxon>Bacteria</taxon>
        <taxon>Bacillati</taxon>
        <taxon>Actinomycetota</taxon>
        <taxon>Actinomycetes</taxon>
        <taxon>Streptosporangiales</taxon>
        <taxon>Streptosporangiaceae</taxon>
        <taxon>Nonomuraea</taxon>
    </lineage>
</organism>
<keyword evidence="3" id="KW-1185">Reference proteome</keyword>
<accession>A0A4R4VU77</accession>
<dbReference type="Proteomes" id="UP000295258">
    <property type="component" value="Unassembled WGS sequence"/>
</dbReference>
<reference evidence="2 3" key="1">
    <citation type="submission" date="2019-03" db="EMBL/GenBank/DDBJ databases">
        <title>Draft genome sequences of novel Actinobacteria.</title>
        <authorList>
            <person name="Sahin N."/>
            <person name="Ay H."/>
            <person name="Saygin H."/>
        </authorList>
    </citation>
    <scope>NUCLEOTIDE SEQUENCE [LARGE SCALE GENOMIC DNA]</scope>
    <source>
        <strain evidence="2 3">KC310</strain>
    </source>
</reference>
<dbReference type="AlphaFoldDB" id="A0A4R4VU77"/>
<gene>
    <name evidence="2" type="ORF">E1292_15990</name>
</gene>
<keyword evidence="1" id="KW-0472">Membrane</keyword>
<dbReference type="EMBL" id="SMKO01000035">
    <property type="protein sequence ID" value="TDD05965.1"/>
    <property type="molecule type" value="Genomic_DNA"/>
</dbReference>
<feature type="transmembrane region" description="Helical" evidence="1">
    <location>
        <begin position="12"/>
        <end position="32"/>
    </location>
</feature>
<keyword evidence="1" id="KW-0812">Transmembrane</keyword>
<feature type="transmembrane region" description="Helical" evidence="1">
    <location>
        <begin position="44"/>
        <end position="65"/>
    </location>
</feature>
<proteinExistence type="predicted"/>
<dbReference type="RefSeq" id="WP_132595983.1">
    <property type="nucleotide sequence ID" value="NZ_SMKO01000035.1"/>
</dbReference>
<name>A0A4R4VU77_9ACTN</name>
<keyword evidence="1" id="KW-1133">Transmembrane helix</keyword>
<evidence type="ECO:0000313" key="2">
    <source>
        <dbReference type="EMBL" id="TDD05965.1"/>
    </source>
</evidence>
<comment type="caution">
    <text evidence="2">The sequence shown here is derived from an EMBL/GenBank/DDBJ whole genome shotgun (WGS) entry which is preliminary data.</text>
</comment>